<name>A0A507FJ69_9FUNG</name>
<keyword evidence="10" id="KW-1185">Reference proteome</keyword>
<organism evidence="9 10">
    <name type="scientific">Chytriomyces confervae</name>
    <dbReference type="NCBI Taxonomy" id="246404"/>
    <lineage>
        <taxon>Eukaryota</taxon>
        <taxon>Fungi</taxon>
        <taxon>Fungi incertae sedis</taxon>
        <taxon>Chytridiomycota</taxon>
        <taxon>Chytridiomycota incertae sedis</taxon>
        <taxon>Chytridiomycetes</taxon>
        <taxon>Chytridiales</taxon>
        <taxon>Chytriomycetaceae</taxon>
        <taxon>Chytriomyces</taxon>
    </lineage>
</organism>
<accession>A0A507FJ69</accession>
<gene>
    <name evidence="9" type="ORF">CcCBS67573_g02456</name>
</gene>
<feature type="transmembrane region" description="Helical" evidence="8">
    <location>
        <begin position="358"/>
        <end position="377"/>
    </location>
</feature>
<keyword evidence="5 8" id="KW-1133">Transmembrane helix</keyword>
<evidence type="ECO:0000256" key="6">
    <source>
        <dbReference type="ARBA" id="ARBA00023136"/>
    </source>
</evidence>
<dbReference type="GO" id="GO:0015254">
    <property type="term" value="F:glycerol channel activity"/>
    <property type="evidence" value="ECO:0007669"/>
    <property type="project" value="TreeGrafter"/>
</dbReference>
<feature type="transmembrane region" description="Helical" evidence="8">
    <location>
        <begin position="12"/>
        <end position="31"/>
    </location>
</feature>
<proteinExistence type="inferred from homology"/>
<keyword evidence="4 8" id="KW-0812">Transmembrane</keyword>
<dbReference type="PANTHER" id="PTHR43829:SF9">
    <property type="entry name" value="AQUAPORIN-9"/>
    <property type="match status" value="1"/>
</dbReference>
<protein>
    <recommendedName>
        <fullName evidence="11">Aquaporin</fullName>
    </recommendedName>
</protein>
<dbReference type="InterPro" id="IPR023271">
    <property type="entry name" value="Aquaporin-like"/>
</dbReference>
<evidence type="ECO:0008006" key="11">
    <source>
        <dbReference type="Google" id="ProtNLM"/>
    </source>
</evidence>
<dbReference type="EMBL" id="QEAP01000052">
    <property type="protein sequence ID" value="TPX76262.1"/>
    <property type="molecule type" value="Genomic_DNA"/>
</dbReference>
<feature type="transmembrane region" description="Helical" evidence="8">
    <location>
        <begin position="398"/>
        <end position="419"/>
    </location>
</feature>
<dbReference type="Gene3D" id="1.20.1080.10">
    <property type="entry name" value="Glycerol uptake facilitator protein"/>
    <property type="match status" value="2"/>
</dbReference>
<dbReference type="Pfam" id="PF00230">
    <property type="entry name" value="MIP"/>
    <property type="match status" value="1"/>
</dbReference>
<evidence type="ECO:0000256" key="2">
    <source>
        <dbReference type="ARBA" id="ARBA00006175"/>
    </source>
</evidence>
<dbReference type="STRING" id="246404.A0A507FJ69"/>
<reference evidence="9 10" key="1">
    <citation type="journal article" date="2019" name="Sci. Rep.">
        <title>Comparative genomics of chytrid fungi reveal insights into the obligate biotrophic and pathogenic lifestyle of Synchytrium endobioticum.</title>
        <authorList>
            <person name="van de Vossenberg B.T.L.H."/>
            <person name="Warris S."/>
            <person name="Nguyen H.D.T."/>
            <person name="van Gent-Pelzer M.P.E."/>
            <person name="Joly D.L."/>
            <person name="van de Geest H.C."/>
            <person name="Bonants P.J.M."/>
            <person name="Smith D.S."/>
            <person name="Levesque C.A."/>
            <person name="van der Lee T.A.J."/>
        </authorList>
    </citation>
    <scope>NUCLEOTIDE SEQUENCE [LARGE SCALE GENOMIC DNA]</scope>
    <source>
        <strain evidence="9 10">CBS 675.73</strain>
    </source>
</reference>
<dbReference type="SUPFAM" id="SSF81338">
    <property type="entry name" value="Aquaporin-like"/>
    <property type="match status" value="2"/>
</dbReference>
<evidence type="ECO:0000256" key="8">
    <source>
        <dbReference type="SAM" id="Phobius"/>
    </source>
</evidence>
<keyword evidence="3" id="KW-0813">Transport</keyword>
<comment type="subcellular location">
    <subcellularLocation>
        <location evidence="1">Membrane</location>
        <topology evidence="1">Multi-pass membrane protein</topology>
    </subcellularLocation>
</comment>
<dbReference type="Proteomes" id="UP000320333">
    <property type="component" value="Unassembled WGS sequence"/>
</dbReference>
<feature type="transmembrane region" description="Helical" evidence="8">
    <location>
        <begin position="444"/>
        <end position="468"/>
    </location>
</feature>
<evidence type="ECO:0000313" key="10">
    <source>
        <dbReference type="Proteomes" id="UP000320333"/>
    </source>
</evidence>
<feature type="compositionally biased region" description="Polar residues" evidence="7">
    <location>
        <begin position="271"/>
        <end position="284"/>
    </location>
</feature>
<evidence type="ECO:0000313" key="9">
    <source>
        <dbReference type="EMBL" id="TPX76262.1"/>
    </source>
</evidence>
<evidence type="ECO:0000256" key="7">
    <source>
        <dbReference type="SAM" id="MobiDB-lite"/>
    </source>
</evidence>
<dbReference type="PANTHER" id="PTHR43829">
    <property type="entry name" value="AQUAPORIN OR AQUAGLYCEROPORIN RELATED"/>
    <property type="match status" value="1"/>
</dbReference>
<dbReference type="OrthoDB" id="3222at2759"/>
<feature type="region of interest" description="Disordered" evidence="7">
    <location>
        <begin position="269"/>
        <end position="295"/>
    </location>
</feature>
<evidence type="ECO:0000256" key="1">
    <source>
        <dbReference type="ARBA" id="ARBA00004141"/>
    </source>
</evidence>
<dbReference type="InterPro" id="IPR000425">
    <property type="entry name" value="MIP"/>
</dbReference>
<evidence type="ECO:0000256" key="4">
    <source>
        <dbReference type="ARBA" id="ARBA00022692"/>
    </source>
</evidence>
<comment type="similarity">
    <text evidence="2">Belongs to the MIP/aquaporin (TC 1.A.8) family.</text>
</comment>
<dbReference type="AlphaFoldDB" id="A0A507FJ69"/>
<dbReference type="InterPro" id="IPR050363">
    <property type="entry name" value="MIP/Aquaporin"/>
</dbReference>
<dbReference type="GO" id="GO:0015250">
    <property type="term" value="F:water channel activity"/>
    <property type="evidence" value="ECO:0007669"/>
    <property type="project" value="TreeGrafter"/>
</dbReference>
<dbReference type="GO" id="GO:0005886">
    <property type="term" value="C:plasma membrane"/>
    <property type="evidence" value="ECO:0007669"/>
    <property type="project" value="TreeGrafter"/>
</dbReference>
<evidence type="ECO:0000256" key="5">
    <source>
        <dbReference type="ARBA" id="ARBA00022989"/>
    </source>
</evidence>
<sequence>MYTGSYSLGTRCLTEFLATFCAIGFGEGIIANEVLPTTKGHALGFGWVAFGFGMSFTFAILIFGFASAHLNPAMLLSLWIRDEISAGDFFALSAAEMCGGFCASVFVYLVYLPHFRTVPEPSGTQDENLLRSRDHIDPSALRFASYSTRSHAFSNSNTLTSHTGPKKSLGQRLADARYYLLAENFDTDPETVITHLIGGTYALHGAEVPFPSGTESVGRNTPVPAAGTSDLEAPVQFIPGKASLKRRHSLQVADMQRLLRKMERELESKESPNFVNANSTNSTAGDLFLPSNVPGKPSDVQAPASNISFRNSLETNHRVQPKLSKQDAIYRASIIADQATKLSVFATRPAIFLPIHNFFVEMVGTAALIFGASLIDSRFKMIKDPQIQQAENISLKPFLVGMYIMVLVLGLGGPTGFAANPARDMACRLAHLVLPIKGKGSSEMWYGMVINTGMLVGGALGAGFVIAVDQIRGWTIQ</sequence>
<comment type="caution">
    <text evidence="9">The sequence shown here is derived from an EMBL/GenBank/DDBJ whole genome shotgun (WGS) entry which is preliminary data.</text>
</comment>
<evidence type="ECO:0000256" key="3">
    <source>
        <dbReference type="ARBA" id="ARBA00022448"/>
    </source>
</evidence>
<keyword evidence="6 8" id="KW-0472">Membrane</keyword>
<feature type="transmembrane region" description="Helical" evidence="8">
    <location>
        <begin position="43"/>
        <end position="68"/>
    </location>
</feature>
<feature type="transmembrane region" description="Helical" evidence="8">
    <location>
        <begin position="89"/>
        <end position="111"/>
    </location>
</feature>